<evidence type="ECO:0000256" key="2">
    <source>
        <dbReference type="ARBA" id="ARBA00023125"/>
    </source>
</evidence>
<name>A0ABP7B7L8_9MICO</name>
<accession>A0ABP7B7L8</accession>
<reference evidence="6" key="1">
    <citation type="journal article" date="2019" name="Int. J. Syst. Evol. Microbiol.">
        <title>The Global Catalogue of Microorganisms (GCM) 10K type strain sequencing project: providing services to taxonomists for standard genome sequencing and annotation.</title>
        <authorList>
            <consortium name="The Broad Institute Genomics Platform"/>
            <consortium name="The Broad Institute Genome Sequencing Center for Infectious Disease"/>
            <person name="Wu L."/>
            <person name="Ma J."/>
        </authorList>
    </citation>
    <scope>NUCLEOTIDE SEQUENCE [LARGE SCALE GENOMIC DNA]</scope>
    <source>
        <strain evidence="6">JCM 16546</strain>
    </source>
</reference>
<dbReference type="PANTHER" id="PTHR30146:SF109">
    <property type="entry name" value="HTH-TYPE TRANSCRIPTIONAL REGULATOR GALS"/>
    <property type="match status" value="1"/>
</dbReference>
<keyword evidence="3" id="KW-0804">Transcription</keyword>
<dbReference type="InterPro" id="IPR010982">
    <property type="entry name" value="Lambda_DNA-bd_dom_sf"/>
</dbReference>
<dbReference type="Proteomes" id="UP001410795">
    <property type="component" value="Unassembled WGS sequence"/>
</dbReference>
<dbReference type="SUPFAM" id="SSF47413">
    <property type="entry name" value="lambda repressor-like DNA-binding domains"/>
    <property type="match status" value="1"/>
</dbReference>
<feature type="domain" description="HTH lacI-type" evidence="4">
    <location>
        <begin position="19"/>
        <end position="73"/>
    </location>
</feature>
<proteinExistence type="predicted"/>
<evidence type="ECO:0000313" key="6">
    <source>
        <dbReference type="Proteomes" id="UP001410795"/>
    </source>
</evidence>
<dbReference type="CDD" id="cd01574">
    <property type="entry name" value="PBP1_LacI"/>
    <property type="match status" value="1"/>
</dbReference>
<dbReference type="PRINTS" id="PR00036">
    <property type="entry name" value="HTHLACI"/>
</dbReference>
<dbReference type="SMART" id="SM00354">
    <property type="entry name" value="HTH_LACI"/>
    <property type="match status" value="1"/>
</dbReference>
<keyword evidence="1" id="KW-0805">Transcription regulation</keyword>
<dbReference type="InterPro" id="IPR000843">
    <property type="entry name" value="HTH_LacI"/>
</dbReference>
<dbReference type="SUPFAM" id="SSF53822">
    <property type="entry name" value="Periplasmic binding protein-like I"/>
    <property type="match status" value="1"/>
</dbReference>
<comment type="caution">
    <text evidence="5">The sequence shown here is derived from an EMBL/GenBank/DDBJ whole genome shotgun (WGS) entry which is preliminary data.</text>
</comment>
<dbReference type="Pfam" id="PF13377">
    <property type="entry name" value="Peripla_BP_3"/>
    <property type="match status" value="1"/>
</dbReference>
<dbReference type="CDD" id="cd01392">
    <property type="entry name" value="HTH_LacI"/>
    <property type="match status" value="1"/>
</dbReference>
<dbReference type="Pfam" id="PF00356">
    <property type="entry name" value="LacI"/>
    <property type="match status" value="1"/>
</dbReference>
<dbReference type="EMBL" id="BAAAYV010000005">
    <property type="protein sequence ID" value="GAA3652054.1"/>
    <property type="molecule type" value="Genomic_DNA"/>
</dbReference>
<dbReference type="GO" id="GO:0003677">
    <property type="term" value="F:DNA binding"/>
    <property type="evidence" value="ECO:0007669"/>
    <property type="project" value="UniProtKB-KW"/>
</dbReference>
<dbReference type="InterPro" id="IPR028082">
    <property type="entry name" value="Peripla_BP_I"/>
</dbReference>
<dbReference type="Gene3D" id="3.40.50.2300">
    <property type="match status" value="2"/>
</dbReference>
<dbReference type="InterPro" id="IPR046335">
    <property type="entry name" value="LacI/GalR-like_sensor"/>
</dbReference>
<dbReference type="PROSITE" id="PS50932">
    <property type="entry name" value="HTH_LACI_2"/>
    <property type="match status" value="1"/>
</dbReference>
<evidence type="ECO:0000313" key="5">
    <source>
        <dbReference type="EMBL" id="GAA3652054.1"/>
    </source>
</evidence>
<evidence type="ECO:0000259" key="4">
    <source>
        <dbReference type="PROSITE" id="PS50932"/>
    </source>
</evidence>
<sequence length="348" mass="37028">MGGFLENATERTSGRRVVPSIRDVARLAGVSHQTVSRVLNDHPSIRPETKQRVLDAISALDYRPNLAARALVTSRSNVIGVMSATIGEFGPASSIAAIEEAARDAGYAVTTVNLPATTPEAIGAAVRQLVREQIAGIVVLAPQVRVFHVLRGMAIDVPFVSLQTASGATGETLAADQVEGARRATAHLIGLGHRDIVHLAGPQDWIEAESRMRGYLDALREADLATIAPIRGDWTADFGHFAGLELARRGDFTAVFAANDLMAIGLMHGFRDAGVDVPGQVSVVGFDDVPVAQHVWPPLTTVHQDFPELGRRAVAILLAGIRGEEAPRFGALEPRLLTRVSSAAPHRA</sequence>
<gene>
    <name evidence="5" type="ORF">GCM10022202_09730</name>
</gene>
<evidence type="ECO:0000256" key="1">
    <source>
        <dbReference type="ARBA" id="ARBA00023015"/>
    </source>
</evidence>
<protein>
    <submittedName>
        <fullName evidence="5">LacI family DNA-binding transcriptional regulator</fullName>
    </submittedName>
</protein>
<keyword evidence="6" id="KW-1185">Reference proteome</keyword>
<dbReference type="PANTHER" id="PTHR30146">
    <property type="entry name" value="LACI-RELATED TRANSCRIPTIONAL REPRESSOR"/>
    <property type="match status" value="1"/>
</dbReference>
<dbReference type="Gene3D" id="1.10.260.40">
    <property type="entry name" value="lambda repressor-like DNA-binding domains"/>
    <property type="match status" value="1"/>
</dbReference>
<dbReference type="PROSITE" id="PS00356">
    <property type="entry name" value="HTH_LACI_1"/>
    <property type="match status" value="1"/>
</dbReference>
<keyword evidence="2 5" id="KW-0238">DNA-binding</keyword>
<evidence type="ECO:0000256" key="3">
    <source>
        <dbReference type="ARBA" id="ARBA00023163"/>
    </source>
</evidence>
<organism evidence="5 6">
    <name type="scientific">Microbacterium marinilacus</name>
    <dbReference type="NCBI Taxonomy" id="415209"/>
    <lineage>
        <taxon>Bacteria</taxon>
        <taxon>Bacillati</taxon>
        <taxon>Actinomycetota</taxon>
        <taxon>Actinomycetes</taxon>
        <taxon>Micrococcales</taxon>
        <taxon>Microbacteriaceae</taxon>
        <taxon>Microbacterium</taxon>
    </lineage>
</organism>